<organism evidence="2 3">
    <name type="scientific">Parafilimonas terrae</name>
    <dbReference type="NCBI Taxonomy" id="1465490"/>
    <lineage>
        <taxon>Bacteria</taxon>
        <taxon>Pseudomonadati</taxon>
        <taxon>Bacteroidota</taxon>
        <taxon>Chitinophagia</taxon>
        <taxon>Chitinophagales</taxon>
        <taxon>Chitinophagaceae</taxon>
        <taxon>Parafilimonas</taxon>
    </lineage>
</organism>
<dbReference type="EMBL" id="FOXQ01000005">
    <property type="protein sequence ID" value="SFQ12791.1"/>
    <property type="molecule type" value="Genomic_DNA"/>
</dbReference>
<evidence type="ECO:0000313" key="3">
    <source>
        <dbReference type="Proteomes" id="UP000199031"/>
    </source>
</evidence>
<reference evidence="2 3" key="1">
    <citation type="submission" date="2016-10" db="EMBL/GenBank/DDBJ databases">
        <authorList>
            <person name="de Groot N.N."/>
        </authorList>
    </citation>
    <scope>NUCLEOTIDE SEQUENCE [LARGE SCALE GENOMIC DNA]</scope>
    <source>
        <strain evidence="2 3">DSM 28286</strain>
    </source>
</reference>
<dbReference type="AlphaFoldDB" id="A0A1I5VZA3"/>
<sequence>MEHSLFKVFLLFLFSACAGNASDDKTNPSLPSFTDSSLTITKDTLKITYDTILYPFLDSSYNLALHVFNTKSYNEKESNSTITFNHTRNNKTEMLFQDSVYCMSALIEWKDFNNDNNKDVLIFYSTGARANPTYHLYLVDTTEHKLTYVKRFEDLPNPEFDSNNNIIYSSALHGVRVITSFYKINSQNQLVNLGHSIDTDFGDSVEFDRALKEVLKEQRK</sequence>
<evidence type="ECO:0008006" key="4">
    <source>
        <dbReference type="Google" id="ProtNLM"/>
    </source>
</evidence>
<gene>
    <name evidence="2" type="ORF">SAMN05444277_105275</name>
</gene>
<keyword evidence="3" id="KW-1185">Reference proteome</keyword>
<dbReference type="InterPro" id="IPR058087">
    <property type="entry name" value="XAC2610_dom"/>
</dbReference>
<proteinExistence type="predicted"/>
<evidence type="ECO:0000313" key="2">
    <source>
        <dbReference type="EMBL" id="SFQ12791.1"/>
    </source>
</evidence>
<protein>
    <recommendedName>
        <fullName evidence="4">Lipoprotein</fullName>
    </recommendedName>
</protein>
<dbReference type="RefSeq" id="WP_090658179.1">
    <property type="nucleotide sequence ID" value="NZ_FOXQ01000005.1"/>
</dbReference>
<dbReference type="Proteomes" id="UP000199031">
    <property type="component" value="Unassembled WGS sequence"/>
</dbReference>
<keyword evidence="1" id="KW-0732">Signal</keyword>
<accession>A0A1I5VZA3</accession>
<feature type="signal peptide" evidence="1">
    <location>
        <begin position="1"/>
        <end position="18"/>
    </location>
</feature>
<evidence type="ECO:0000256" key="1">
    <source>
        <dbReference type="SAM" id="SignalP"/>
    </source>
</evidence>
<feature type="chain" id="PRO_5011476531" description="Lipoprotein" evidence="1">
    <location>
        <begin position="19"/>
        <end position="220"/>
    </location>
</feature>
<dbReference type="OrthoDB" id="670341at2"/>
<name>A0A1I5VZA3_9BACT</name>
<dbReference type="NCBIfam" id="NF047539">
    <property type="entry name" value="XAC2610_fam"/>
    <property type="match status" value="1"/>
</dbReference>